<name>A0A914CDB2_9BILA</name>
<dbReference type="Gene3D" id="2.130.10.10">
    <property type="entry name" value="YVTN repeat-like/Quinoprotein amine dehydrogenase"/>
    <property type="match status" value="1"/>
</dbReference>
<comment type="similarity">
    <text evidence="1">Belongs to the TCAB1 family.</text>
</comment>
<dbReference type="InterPro" id="IPR051150">
    <property type="entry name" value="SWT21/TCAB1_mRNA_Telomere"/>
</dbReference>
<dbReference type="SMART" id="SM00320">
    <property type="entry name" value="WD40"/>
    <property type="match status" value="6"/>
</dbReference>
<feature type="compositionally biased region" description="Polar residues" evidence="3">
    <location>
        <begin position="21"/>
        <end position="47"/>
    </location>
</feature>
<feature type="region of interest" description="Disordered" evidence="3">
    <location>
        <begin position="101"/>
        <end position="146"/>
    </location>
</feature>
<dbReference type="Proteomes" id="UP000887540">
    <property type="component" value="Unplaced"/>
</dbReference>
<proteinExistence type="inferred from homology"/>
<dbReference type="PANTHER" id="PTHR13211:SF0">
    <property type="entry name" value="TELOMERASE CAJAL BODY PROTEIN 1"/>
    <property type="match status" value="1"/>
</dbReference>
<keyword evidence="4" id="KW-1185">Reference proteome</keyword>
<accession>A0A914CDB2</accession>
<dbReference type="InterPro" id="IPR015943">
    <property type="entry name" value="WD40/YVTN_repeat-like_dom_sf"/>
</dbReference>
<evidence type="ECO:0000313" key="5">
    <source>
        <dbReference type="WBParaSite" id="ACRNAN_Path_884.g3398.t1"/>
    </source>
</evidence>
<dbReference type="PANTHER" id="PTHR13211">
    <property type="entry name" value="TELOMERASE CAJAL BODY PROTEIN 1"/>
    <property type="match status" value="1"/>
</dbReference>
<sequence>MPTTESDSKIDIVVEKEETLLSTEPTLCNEDSLSKSTPQISSLLASQEKSEDSEAKAQGPSTELESEKEVENEEEDKALSVKTTKRIAKFGVAFLLAQMRNDTPNETNTNINPTSNSATTSSSSKITPTGSKPDLEESQDEPVTKRPRVALTYKIFNENEGDKHAMPIELLLEPCLTIRDCFNSGTAPNFRFSTQIKENNYVRSCSWSRDGDWLLTDSEDRIARIFRFKDNQVESHKAIPAGDLIYDTEWHPHRDIFASTSKDQPIHLIDADGNRVLTFRGINDLVVVTEDELSYAHSLSFSLDGKKLYAGYYKAIRIFDMERPGRQVNSIVTFQKESIGGQKSIISCIAQNPIFPGLYATASYGHSIGFYSEQTGQLDSLINADSSGITHIQYSQDGNLLYCGCRRTHVIEVFDLRFPGQVLANLERPADTNQRIFFQTNSTDKYLFSGSSIGHILIHDLSDMGQFLEPKKPYYSIPVSKAVVSGLSLHPTVPMVAVTTGQRVFPKPIISESDSEDSADENEYVYLRKPEALDNSLRLFSL</sequence>
<dbReference type="GO" id="GO:0030576">
    <property type="term" value="P:Cajal body organization"/>
    <property type="evidence" value="ECO:0007669"/>
    <property type="project" value="TreeGrafter"/>
</dbReference>
<dbReference type="WBParaSite" id="ACRNAN_Path_884.g3398.t1">
    <property type="protein sequence ID" value="ACRNAN_Path_884.g3398.t1"/>
    <property type="gene ID" value="ACRNAN_Path_884.g3398"/>
</dbReference>
<dbReference type="GO" id="GO:0003723">
    <property type="term" value="F:RNA binding"/>
    <property type="evidence" value="ECO:0007669"/>
    <property type="project" value="TreeGrafter"/>
</dbReference>
<evidence type="ECO:0000256" key="3">
    <source>
        <dbReference type="SAM" id="MobiDB-lite"/>
    </source>
</evidence>
<evidence type="ECO:0000313" key="4">
    <source>
        <dbReference type="Proteomes" id="UP000887540"/>
    </source>
</evidence>
<protein>
    <recommendedName>
        <fullName evidence="2">WD repeat-containing protein 79</fullName>
    </recommendedName>
</protein>
<organism evidence="4 5">
    <name type="scientific">Acrobeloides nanus</name>
    <dbReference type="NCBI Taxonomy" id="290746"/>
    <lineage>
        <taxon>Eukaryota</taxon>
        <taxon>Metazoa</taxon>
        <taxon>Ecdysozoa</taxon>
        <taxon>Nematoda</taxon>
        <taxon>Chromadorea</taxon>
        <taxon>Rhabditida</taxon>
        <taxon>Tylenchina</taxon>
        <taxon>Cephalobomorpha</taxon>
        <taxon>Cephaloboidea</taxon>
        <taxon>Cephalobidae</taxon>
        <taxon>Acrobeloides</taxon>
    </lineage>
</organism>
<dbReference type="SUPFAM" id="SSF50978">
    <property type="entry name" value="WD40 repeat-like"/>
    <property type="match status" value="1"/>
</dbReference>
<dbReference type="InterPro" id="IPR001680">
    <property type="entry name" value="WD40_rpt"/>
</dbReference>
<dbReference type="GO" id="GO:0015030">
    <property type="term" value="C:Cajal body"/>
    <property type="evidence" value="ECO:0007669"/>
    <property type="project" value="TreeGrafter"/>
</dbReference>
<reference evidence="5" key="1">
    <citation type="submission" date="2022-11" db="UniProtKB">
        <authorList>
            <consortium name="WormBaseParasite"/>
        </authorList>
    </citation>
    <scope>IDENTIFICATION</scope>
</reference>
<dbReference type="InterPro" id="IPR036322">
    <property type="entry name" value="WD40_repeat_dom_sf"/>
</dbReference>
<dbReference type="Pfam" id="PF00400">
    <property type="entry name" value="WD40"/>
    <property type="match status" value="1"/>
</dbReference>
<feature type="compositionally biased region" description="Low complexity" evidence="3">
    <location>
        <begin position="104"/>
        <end position="132"/>
    </location>
</feature>
<feature type="compositionally biased region" description="Acidic residues" evidence="3">
    <location>
        <begin position="64"/>
        <end position="76"/>
    </location>
</feature>
<feature type="region of interest" description="Disordered" evidence="3">
    <location>
        <begin position="21"/>
        <end position="79"/>
    </location>
</feature>
<dbReference type="AlphaFoldDB" id="A0A914CDB2"/>
<evidence type="ECO:0000256" key="2">
    <source>
        <dbReference type="ARBA" id="ARBA00041558"/>
    </source>
</evidence>
<evidence type="ECO:0000256" key="1">
    <source>
        <dbReference type="ARBA" id="ARBA00038279"/>
    </source>
</evidence>